<dbReference type="NCBIfam" id="TIGR00369">
    <property type="entry name" value="unchar_dom_1"/>
    <property type="match status" value="1"/>
</dbReference>
<dbReference type="InterPro" id="IPR003736">
    <property type="entry name" value="PAAI_dom"/>
</dbReference>
<dbReference type="OrthoDB" id="9813282at2"/>
<dbReference type="InterPro" id="IPR029069">
    <property type="entry name" value="HotDog_dom_sf"/>
</dbReference>
<feature type="domain" description="Thioesterase" evidence="3">
    <location>
        <begin position="55"/>
        <end position="132"/>
    </location>
</feature>
<keyword evidence="2" id="KW-0378">Hydrolase</keyword>
<dbReference type="InterPro" id="IPR039298">
    <property type="entry name" value="ACOT13"/>
</dbReference>
<gene>
    <name evidence="4" type="ORF">EBO15_15170</name>
</gene>
<dbReference type="PANTHER" id="PTHR21660">
    <property type="entry name" value="THIOESTERASE SUPERFAMILY MEMBER-RELATED"/>
    <property type="match status" value="1"/>
</dbReference>
<keyword evidence="5" id="KW-1185">Reference proteome</keyword>
<evidence type="ECO:0000313" key="4">
    <source>
        <dbReference type="EMBL" id="RMI43849.1"/>
    </source>
</evidence>
<dbReference type="Pfam" id="PF03061">
    <property type="entry name" value="4HBT"/>
    <property type="match status" value="1"/>
</dbReference>
<evidence type="ECO:0000259" key="3">
    <source>
        <dbReference type="Pfam" id="PF03061"/>
    </source>
</evidence>
<accession>A0A3M2M2M7</accession>
<name>A0A3M2M2M7_9ACTN</name>
<protein>
    <submittedName>
        <fullName evidence="4">PaaI family thioesterase</fullName>
    </submittedName>
</protein>
<dbReference type="InterPro" id="IPR006683">
    <property type="entry name" value="Thioestr_dom"/>
</dbReference>
<evidence type="ECO:0000256" key="2">
    <source>
        <dbReference type="ARBA" id="ARBA00022801"/>
    </source>
</evidence>
<evidence type="ECO:0000256" key="1">
    <source>
        <dbReference type="ARBA" id="ARBA00008324"/>
    </source>
</evidence>
<dbReference type="SUPFAM" id="SSF54637">
    <property type="entry name" value="Thioesterase/thiol ester dehydrase-isomerase"/>
    <property type="match status" value="1"/>
</dbReference>
<comment type="caution">
    <text evidence="4">The sequence shown here is derived from an EMBL/GenBank/DDBJ whole genome shotgun (WGS) entry which is preliminary data.</text>
</comment>
<dbReference type="Proteomes" id="UP000282674">
    <property type="component" value="Unassembled WGS sequence"/>
</dbReference>
<dbReference type="Gene3D" id="3.10.129.10">
    <property type="entry name" value="Hotdog Thioesterase"/>
    <property type="match status" value="1"/>
</dbReference>
<dbReference type="EMBL" id="RFFG01000023">
    <property type="protein sequence ID" value="RMI43849.1"/>
    <property type="molecule type" value="Genomic_DNA"/>
</dbReference>
<comment type="similarity">
    <text evidence="1">Belongs to the thioesterase PaaI family.</text>
</comment>
<dbReference type="AlphaFoldDB" id="A0A3M2M2M7"/>
<dbReference type="CDD" id="cd03443">
    <property type="entry name" value="PaaI_thioesterase"/>
    <property type="match status" value="1"/>
</dbReference>
<evidence type="ECO:0000313" key="5">
    <source>
        <dbReference type="Proteomes" id="UP000282674"/>
    </source>
</evidence>
<proteinExistence type="inferred from homology"/>
<organism evidence="4 5">
    <name type="scientific">Actinomadura harenae</name>
    <dbReference type="NCBI Taxonomy" id="2483351"/>
    <lineage>
        <taxon>Bacteria</taxon>
        <taxon>Bacillati</taxon>
        <taxon>Actinomycetota</taxon>
        <taxon>Actinomycetes</taxon>
        <taxon>Streptosporangiales</taxon>
        <taxon>Thermomonosporaceae</taxon>
        <taxon>Actinomadura</taxon>
    </lineage>
</organism>
<dbReference type="PANTHER" id="PTHR21660:SF1">
    <property type="entry name" value="ACYL-COENZYME A THIOESTERASE 13"/>
    <property type="match status" value="1"/>
</dbReference>
<sequence length="147" mass="15488">MWDELSGAELIQAIADGRFPQVSLVDEHIGQTIRSAEPGRISLEWTPGGHLCNPGGTVHGGYVAMILDNASCLAGASTGEHFMPMLTLSLNVDYLRPVLAGRTYTVAGTCVHAGRTRMVANAAITDAEGRVLAQASASVLPNRAFAR</sequence>
<dbReference type="GO" id="GO:0047617">
    <property type="term" value="F:fatty acyl-CoA hydrolase activity"/>
    <property type="evidence" value="ECO:0007669"/>
    <property type="project" value="InterPro"/>
</dbReference>
<reference evidence="4 5" key="1">
    <citation type="submission" date="2018-10" db="EMBL/GenBank/DDBJ databases">
        <title>Isolation from soil.</title>
        <authorList>
            <person name="Hu J."/>
        </authorList>
    </citation>
    <scope>NUCLEOTIDE SEQUENCE [LARGE SCALE GENOMIC DNA]</scope>
    <source>
        <strain evidence="4 5">NEAU-Ht49</strain>
    </source>
</reference>